<sequence>MFFKLKKEYFTNWYKNYSLKDWRLWYKVLFVALMTFVVLFSYIQVFVNLSLVVKQINALNLNSEITSEKLSEVLTNLNISKATEARLVFTKTSHGLLHAGYQPFEQFVQMTSFFTLISNLLILIWMYVALFKPLNEGRKGILNNKTSIIFAAYITVTFLLYNLILRITVSTIDNNFMSYFVNEMFHTVAPLLFIGYILHVVKWEAKDKLSFIELKKTWVYGILGLVIYGTYAIIRGLLKVAGGTPGSSQQAFPYPFLQVTEAKVKMGAIELPGIFLFLIFIIVIAIICVGFISLYNYIIIKKIEKGVQNEK</sequence>
<feature type="transmembrane region" description="Helical" evidence="1">
    <location>
        <begin position="146"/>
        <end position="164"/>
    </location>
</feature>
<organism evidence="2 3">
    <name type="scientific">Mesoplasma tabanidae</name>
    <dbReference type="NCBI Taxonomy" id="219745"/>
    <lineage>
        <taxon>Bacteria</taxon>
        <taxon>Bacillati</taxon>
        <taxon>Mycoplasmatota</taxon>
        <taxon>Mollicutes</taxon>
        <taxon>Entomoplasmatales</taxon>
        <taxon>Entomoplasmataceae</taxon>
        <taxon>Mesoplasma</taxon>
    </lineage>
</organism>
<feature type="transmembrane region" description="Helical" evidence="1">
    <location>
        <begin position="113"/>
        <end position="134"/>
    </location>
</feature>
<dbReference type="NCBIfam" id="NF038065">
    <property type="entry name" value="Pr6Pr"/>
    <property type="match status" value="1"/>
</dbReference>
<accession>A0A2K8P5K8</accession>
<dbReference type="OrthoDB" id="391856at2"/>
<feature type="transmembrane region" description="Helical" evidence="1">
    <location>
        <begin position="184"/>
        <end position="205"/>
    </location>
</feature>
<keyword evidence="1" id="KW-0812">Transmembrane</keyword>
<evidence type="ECO:0000256" key="1">
    <source>
        <dbReference type="SAM" id="Phobius"/>
    </source>
</evidence>
<dbReference type="KEGG" id="mtab:MTABA_v1c05540"/>
<evidence type="ECO:0000313" key="3">
    <source>
        <dbReference type="Proteomes" id="UP000232223"/>
    </source>
</evidence>
<name>A0A2K8P5K8_9MOLU</name>
<dbReference type="InterPro" id="IPR049713">
    <property type="entry name" value="Pr6Pr-like"/>
</dbReference>
<dbReference type="AlphaFoldDB" id="A0A2K8P5K8"/>
<feature type="transmembrane region" description="Helical" evidence="1">
    <location>
        <begin position="24"/>
        <end position="43"/>
    </location>
</feature>
<reference evidence="2 3" key="1">
    <citation type="submission" date="2017-11" db="EMBL/GenBank/DDBJ databases">
        <title>Genome sequence of Mesoplasma tabanidae BARC 857 (ATCC 49584).</title>
        <authorList>
            <person name="Lo W.-S."/>
            <person name="Kuo C.-H."/>
        </authorList>
    </citation>
    <scope>NUCLEOTIDE SEQUENCE [LARGE SCALE GENOMIC DNA]</scope>
    <source>
        <strain evidence="2 3">BARC 857</strain>
    </source>
</reference>
<feature type="transmembrane region" description="Helical" evidence="1">
    <location>
        <begin position="274"/>
        <end position="298"/>
    </location>
</feature>
<keyword evidence="3" id="KW-1185">Reference proteome</keyword>
<dbReference type="RefSeq" id="WP_100679668.1">
    <property type="nucleotide sequence ID" value="NZ_CP024969.1"/>
</dbReference>
<keyword evidence="1" id="KW-1133">Transmembrane helix</keyword>
<evidence type="ECO:0000313" key="2">
    <source>
        <dbReference type="EMBL" id="ATZ21748.1"/>
    </source>
</evidence>
<gene>
    <name evidence="2" type="ORF">MTABA_v1c05540</name>
</gene>
<protein>
    <submittedName>
        <fullName evidence="2">Uncharacterized protein</fullName>
    </submittedName>
</protein>
<keyword evidence="1" id="KW-0472">Membrane</keyword>
<dbReference type="EMBL" id="CP024969">
    <property type="protein sequence ID" value="ATZ21748.1"/>
    <property type="molecule type" value="Genomic_DNA"/>
</dbReference>
<proteinExistence type="predicted"/>
<dbReference type="Proteomes" id="UP000232223">
    <property type="component" value="Chromosome"/>
</dbReference>
<feature type="transmembrane region" description="Helical" evidence="1">
    <location>
        <begin position="217"/>
        <end position="238"/>
    </location>
</feature>